<proteinExistence type="predicted"/>
<dbReference type="EMBL" id="JBGFUD010003521">
    <property type="protein sequence ID" value="MFH4978778.1"/>
    <property type="molecule type" value="Genomic_DNA"/>
</dbReference>
<dbReference type="PANTHER" id="PTHR16074">
    <property type="entry name" value="BARDET-BIEDL SYNDROME 7 PROTEIN"/>
    <property type="match status" value="1"/>
</dbReference>
<name>A0ABD6EP58_9BILA</name>
<accession>A0ABD6EP58</accession>
<keyword evidence="3" id="KW-1185">Reference proteome</keyword>
<protein>
    <recommendedName>
        <fullName evidence="1">BBS7 platform domain-containing protein</fullName>
    </recommendedName>
</protein>
<evidence type="ECO:0000313" key="3">
    <source>
        <dbReference type="Proteomes" id="UP001608902"/>
    </source>
</evidence>
<feature type="domain" description="BBS7 platform" evidence="1">
    <location>
        <begin position="28"/>
        <end position="130"/>
    </location>
</feature>
<dbReference type="PANTHER" id="PTHR16074:SF4">
    <property type="entry name" value="BARDET-BIEDL SYNDROME 7 PROTEIN"/>
    <property type="match status" value="1"/>
</dbReference>
<dbReference type="Proteomes" id="UP001608902">
    <property type="component" value="Unassembled WGS sequence"/>
</dbReference>
<dbReference type="Pfam" id="PF23361">
    <property type="entry name" value="BBS7_pf"/>
    <property type="match status" value="1"/>
</dbReference>
<dbReference type="InterPro" id="IPR056333">
    <property type="entry name" value="BBS7_pf_dom"/>
</dbReference>
<reference evidence="2 3" key="1">
    <citation type="submission" date="2024-08" db="EMBL/GenBank/DDBJ databases">
        <title>Gnathostoma spinigerum genome.</title>
        <authorList>
            <person name="Gonzalez-Bertolin B."/>
            <person name="Monzon S."/>
            <person name="Zaballos A."/>
            <person name="Jimenez P."/>
            <person name="Dekumyoy P."/>
            <person name="Varona S."/>
            <person name="Cuesta I."/>
            <person name="Sumanam S."/>
            <person name="Adisakwattana P."/>
            <person name="Gasser R.B."/>
            <person name="Hernandez-Gonzalez A."/>
            <person name="Young N.D."/>
            <person name="Perteguer M.J."/>
        </authorList>
    </citation>
    <scope>NUCLEOTIDE SEQUENCE [LARGE SCALE GENOMIC DNA]</scope>
    <source>
        <strain evidence="2">AL3</strain>
        <tissue evidence="2">Liver</tissue>
    </source>
</reference>
<comment type="caution">
    <text evidence="2">The sequence shown here is derived from an EMBL/GenBank/DDBJ whole genome shotgun (WGS) entry which is preliminary data.</text>
</comment>
<sequence length="131" mass="14946">MNSTNVSIDPRMRKFQMRTYDIKPLSLHERVHTFDSSRPLNYLYVNGAFSLAEAHKWLCLLVSQIPDRVPVQDMVVFNFASTFDGGTQLQAKYSRGSATYSSDNISTIAIIRDVLSKEITQRQVKIEIRCG</sequence>
<gene>
    <name evidence="2" type="ORF">AB6A40_005487</name>
</gene>
<dbReference type="AlphaFoldDB" id="A0ABD6EP58"/>
<evidence type="ECO:0000313" key="2">
    <source>
        <dbReference type="EMBL" id="MFH4978778.1"/>
    </source>
</evidence>
<organism evidence="2 3">
    <name type="scientific">Gnathostoma spinigerum</name>
    <dbReference type="NCBI Taxonomy" id="75299"/>
    <lineage>
        <taxon>Eukaryota</taxon>
        <taxon>Metazoa</taxon>
        <taxon>Ecdysozoa</taxon>
        <taxon>Nematoda</taxon>
        <taxon>Chromadorea</taxon>
        <taxon>Rhabditida</taxon>
        <taxon>Spirurina</taxon>
        <taxon>Gnathostomatomorpha</taxon>
        <taxon>Gnathostomatoidea</taxon>
        <taxon>Gnathostomatidae</taxon>
        <taxon>Gnathostoma</taxon>
    </lineage>
</organism>
<evidence type="ECO:0000259" key="1">
    <source>
        <dbReference type="Pfam" id="PF23361"/>
    </source>
</evidence>